<dbReference type="PANTHER" id="PTHR30404">
    <property type="entry name" value="N-ACETYLMURAMOYL-L-ALANINE AMIDASE"/>
    <property type="match status" value="1"/>
</dbReference>
<dbReference type="InterPro" id="IPR002508">
    <property type="entry name" value="MurNAc-LAA_cat"/>
</dbReference>
<organism evidence="5 6">
    <name type="scientific">Rhizobium helianthi</name>
    <dbReference type="NCBI Taxonomy" id="1132695"/>
    <lineage>
        <taxon>Bacteria</taxon>
        <taxon>Pseudomonadati</taxon>
        <taxon>Pseudomonadota</taxon>
        <taxon>Alphaproteobacteria</taxon>
        <taxon>Hyphomicrobiales</taxon>
        <taxon>Rhizobiaceae</taxon>
        <taxon>Rhizobium/Agrobacterium group</taxon>
        <taxon>Rhizobium</taxon>
    </lineage>
</organism>
<dbReference type="Proteomes" id="UP001597322">
    <property type="component" value="Unassembled WGS sequence"/>
</dbReference>
<dbReference type="EC" id="3.5.1.28" evidence="2"/>
<evidence type="ECO:0000256" key="3">
    <source>
        <dbReference type="ARBA" id="ARBA00022801"/>
    </source>
</evidence>
<dbReference type="PANTHER" id="PTHR30404:SF0">
    <property type="entry name" value="N-ACETYLMURAMOYL-L-ALANINE AMIDASE AMIC"/>
    <property type="match status" value="1"/>
</dbReference>
<keyword evidence="3" id="KW-0378">Hydrolase</keyword>
<reference evidence="6" key="1">
    <citation type="journal article" date="2019" name="Int. J. Syst. Evol. Microbiol.">
        <title>The Global Catalogue of Microorganisms (GCM) 10K type strain sequencing project: providing services to taxonomists for standard genome sequencing and annotation.</title>
        <authorList>
            <consortium name="The Broad Institute Genomics Platform"/>
            <consortium name="The Broad Institute Genome Sequencing Center for Infectious Disease"/>
            <person name="Wu L."/>
            <person name="Ma J."/>
        </authorList>
    </citation>
    <scope>NUCLEOTIDE SEQUENCE [LARGE SCALE GENOMIC DNA]</scope>
    <source>
        <strain evidence="6">CG52</strain>
    </source>
</reference>
<evidence type="ECO:0000313" key="5">
    <source>
        <dbReference type="EMBL" id="MFD1747116.1"/>
    </source>
</evidence>
<dbReference type="RefSeq" id="WP_377403823.1">
    <property type="nucleotide sequence ID" value="NZ_JBHUEQ010000029.1"/>
</dbReference>
<dbReference type="InterPro" id="IPR050695">
    <property type="entry name" value="N-acetylmuramoyl_amidase_3"/>
</dbReference>
<gene>
    <name evidence="5" type="ORF">ACFSE1_16705</name>
</gene>
<protein>
    <recommendedName>
        <fullName evidence="2">N-acetylmuramoyl-L-alanine amidase</fullName>
        <ecNumber evidence="2">3.5.1.28</ecNumber>
    </recommendedName>
</protein>
<evidence type="ECO:0000256" key="1">
    <source>
        <dbReference type="ARBA" id="ARBA00001561"/>
    </source>
</evidence>
<evidence type="ECO:0000256" key="2">
    <source>
        <dbReference type="ARBA" id="ARBA00011901"/>
    </source>
</evidence>
<proteinExistence type="predicted"/>
<dbReference type="Gene3D" id="2.60.40.3500">
    <property type="match status" value="1"/>
</dbReference>
<accession>A0ABW4MA46</accession>
<comment type="catalytic activity">
    <reaction evidence="1">
        <text>Hydrolyzes the link between N-acetylmuramoyl residues and L-amino acid residues in certain cell-wall glycopeptides.</text>
        <dbReference type="EC" id="3.5.1.28"/>
    </reaction>
</comment>
<comment type="caution">
    <text evidence="5">The sequence shown here is derived from an EMBL/GenBank/DDBJ whole genome shotgun (WGS) entry which is preliminary data.</text>
</comment>
<name>A0ABW4MA46_9HYPH</name>
<dbReference type="SUPFAM" id="SSF53187">
    <property type="entry name" value="Zn-dependent exopeptidases"/>
    <property type="match status" value="1"/>
</dbReference>
<dbReference type="Gene3D" id="3.40.630.40">
    <property type="entry name" value="Zn-dependent exopeptidases"/>
    <property type="match status" value="1"/>
</dbReference>
<evidence type="ECO:0000313" key="6">
    <source>
        <dbReference type="Proteomes" id="UP001597322"/>
    </source>
</evidence>
<dbReference type="Pfam" id="PF11741">
    <property type="entry name" value="AMIN"/>
    <property type="match status" value="1"/>
</dbReference>
<evidence type="ECO:0000259" key="4">
    <source>
        <dbReference type="SMART" id="SM00646"/>
    </source>
</evidence>
<dbReference type="Pfam" id="PF01520">
    <property type="entry name" value="Amidase_3"/>
    <property type="match status" value="1"/>
</dbReference>
<dbReference type="SMART" id="SM00646">
    <property type="entry name" value="Ami_3"/>
    <property type="match status" value="1"/>
</dbReference>
<keyword evidence="6" id="KW-1185">Reference proteome</keyword>
<dbReference type="CDD" id="cd02696">
    <property type="entry name" value="MurNAc-LAA"/>
    <property type="match status" value="1"/>
</dbReference>
<dbReference type="EMBL" id="JBHUEQ010000029">
    <property type="protein sequence ID" value="MFD1747116.1"/>
    <property type="molecule type" value="Genomic_DNA"/>
</dbReference>
<sequence length="396" mass="43045">MPMLLTFPGFVAATEKAEDPLLAFGARIVGDDARSRVVIDFDGKPDFSVHYVESPERVVIDLSATAFGFPPADLAARGLFKDIRYGTMGEGSARIVLTAIRPVHLVMAEVQKNEEKGYRLVLDAEMTTREKFAELVKTQKWGEVQEGTNAALNTISPEDQGHDGVFVVAVDAGHGGIDAGASGSSTKTPEKEITLAFAKELAEKLNRQPGVKAMLTRTNDSFLSLSERVVLARQSKADLFISLHADTLGQKGIRGATVYTLSDTASDRMAAALAARENLSDQLAGYSIEVPQPEVADILLDLTRRETQAFSIALANRVVKSFEGQIGLINNPHRYAGFQVLRAPDIPSILLELGFLSNEEDEKLLLSDEWRDRLTTLLTEAIMRYRNSALAGGGEP</sequence>
<dbReference type="InterPro" id="IPR021731">
    <property type="entry name" value="AMIN_dom"/>
</dbReference>
<feature type="domain" description="MurNAc-LAA" evidence="4">
    <location>
        <begin position="229"/>
        <end position="383"/>
    </location>
</feature>